<feature type="region of interest" description="Disordered" evidence="1">
    <location>
        <begin position="45"/>
        <end position="73"/>
    </location>
</feature>
<reference evidence="2 3" key="1">
    <citation type="journal article" date="2019" name="Nat. Med.">
        <title>A library of human gut bacterial isolates paired with longitudinal multiomics data enables mechanistic microbiome research.</title>
        <authorList>
            <person name="Poyet M."/>
            <person name="Groussin M."/>
            <person name="Gibbons S.M."/>
            <person name="Avila-Pacheco J."/>
            <person name="Jiang X."/>
            <person name="Kearney S.M."/>
            <person name="Perrotta A.R."/>
            <person name="Berdy B."/>
            <person name="Zhao S."/>
            <person name="Lieberman T.D."/>
            <person name="Swanson P.K."/>
            <person name="Smith M."/>
            <person name="Roesemann S."/>
            <person name="Alexander J.E."/>
            <person name="Rich S.A."/>
            <person name="Livny J."/>
            <person name="Vlamakis H."/>
            <person name="Clish C."/>
            <person name="Bullock K."/>
            <person name="Deik A."/>
            <person name="Scott J."/>
            <person name="Pierce K.A."/>
            <person name="Xavier R.J."/>
            <person name="Alm E.J."/>
        </authorList>
    </citation>
    <scope>NUCLEOTIDE SEQUENCE [LARGE SCALE GENOMIC DNA]</scope>
    <source>
        <strain evidence="2 3">BIOML-A1</strain>
    </source>
</reference>
<evidence type="ECO:0000313" key="3">
    <source>
        <dbReference type="Proteomes" id="UP000441330"/>
    </source>
</evidence>
<comment type="caution">
    <text evidence="2">The sequence shown here is derived from an EMBL/GenBank/DDBJ whole genome shotgun (WGS) entry which is preliminary data.</text>
</comment>
<gene>
    <name evidence="2" type="ORF">GMC94_01705</name>
</gene>
<proteinExistence type="predicted"/>
<protein>
    <submittedName>
        <fullName evidence="2">Uncharacterized protein</fullName>
    </submittedName>
</protein>
<dbReference type="EMBL" id="WMZJ01000001">
    <property type="protein sequence ID" value="MTS53615.1"/>
    <property type="molecule type" value="Genomic_DNA"/>
</dbReference>
<evidence type="ECO:0000256" key="1">
    <source>
        <dbReference type="SAM" id="MobiDB-lite"/>
    </source>
</evidence>
<name>A0A7X2X2M4_STRPA</name>
<dbReference type="Proteomes" id="UP000441330">
    <property type="component" value="Unassembled WGS sequence"/>
</dbReference>
<dbReference type="RefSeq" id="WP_129824077.1">
    <property type="nucleotide sequence ID" value="NZ_RCYS01000001.1"/>
</dbReference>
<organism evidence="2 3">
    <name type="scientific">Streptococcus parasanguinis</name>
    <dbReference type="NCBI Taxonomy" id="1318"/>
    <lineage>
        <taxon>Bacteria</taxon>
        <taxon>Bacillati</taxon>
        <taxon>Bacillota</taxon>
        <taxon>Bacilli</taxon>
        <taxon>Lactobacillales</taxon>
        <taxon>Streptococcaceae</taxon>
        <taxon>Streptococcus</taxon>
    </lineage>
</organism>
<evidence type="ECO:0000313" key="2">
    <source>
        <dbReference type="EMBL" id="MTS53615.1"/>
    </source>
</evidence>
<accession>A0A7X2X2M4</accession>
<dbReference type="AlphaFoldDB" id="A0A7X2X2M4"/>
<sequence length="73" mass="8724">MERNVFPDYVVGAKFSMDPEKRKKIFSNCKKSEKNLNKRKREILEKYVKHQQQSETREDDLESSESSKGQDNR</sequence>